<dbReference type="AlphaFoldDB" id="V6LV47"/>
<evidence type="ECO:0000313" key="3">
    <source>
        <dbReference type="Proteomes" id="UP000018208"/>
    </source>
</evidence>
<protein>
    <submittedName>
        <fullName evidence="1">Uncharacterized protein</fullName>
    </submittedName>
</protein>
<keyword evidence="3" id="KW-1185">Reference proteome</keyword>
<sequence>MQLPILLPMRYIQKPTQYGSPLYQYFDGNVRHTKYTCPISSLNQHPSSPSLLPTNFFLQHWNDPLISEYSGLKPMKKRKIQISSNLNMEELRNIQIRREQFSESTVVANQCMIDWVKGNGSIPTKQNTDDKLPDWVLRQKVGQRRRKLCLDEVAK</sequence>
<dbReference type="VEuPathDB" id="GiardiaDB:SS50377_22999"/>
<reference evidence="1 2" key="1">
    <citation type="journal article" date="2014" name="PLoS Genet.">
        <title>The Genome of Spironucleus salmonicida Highlights a Fish Pathogen Adapted to Fluctuating Environments.</title>
        <authorList>
            <person name="Xu F."/>
            <person name="Jerlstrom-Hultqvist J."/>
            <person name="Einarsson E."/>
            <person name="Astvaldsson A."/>
            <person name="Svard S.G."/>
            <person name="Andersson J.O."/>
        </authorList>
    </citation>
    <scope>NUCLEOTIDE SEQUENCE</scope>
    <source>
        <strain evidence="2">ATCC 50377</strain>
    </source>
</reference>
<dbReference type="EMBL" id="KI546038">
    <property type="protein sequence ID" value="EST47581.1"/>
    <property type="molecule type" value="Genomic_DNA"/>
</dbReference>
<accession>V6LV47</accession>
<name>V6LV47_9EUKA</name>
<dbReference type="Proteomes" id="UP000018208">
    <property type="component" value="Unassembled WGS sequence"/>
</dbReference>
<reference evidence="2" key="2">
    <citation type="submission" date="2020-12" db="EMBL/GenBank/DDBJ databases">
        <title>New Spironucleus salmonicida genome in near-complete chromosomes.</title>
        <authorList>
            <person name="Xu F."/>
            <person name="Kurt Z."/>
            <person name="Jimenez-Gonzalez A."/>
            <person name="Astvaldsson A."/>
            <person name="Andersson J.O."/>
            <person name="Svard S.G."/>
        </authorList>
    </citation>
    <scope>NUCLEOTIDE SEQUENCE</scope>
    <source>
        <strain evidence="2">ATCC 50377</strain>
    </source>
</reference>
<organism evidence="1">
    <name type="scientific">Spironucleus salmonicida</name>
    <dbReference type="NCBI Taxonomy" id="348837"/>
    <lineage>
        <taxon>Eukaryota</taxon>
        <taxon>Metamonada</taxon>
        <taxon>Diplomonadida</taxon>
        <taxon>Hexamitidae</taxon>
        <taxon>Hexamitinae</taxon>
        <taxon>Spironucleus</taxon>
    </lineage>
</organism>
<gene>
    <name evidence="1" type="ORF">SS50377_12272</name>
    <name evidence="2" type="ORF">SS50377_22999</name>
</gene>
<evidence type="ECO:0000313" key="2">
    <source>
        <dbReference type="EMBL" id="KAH0575366.1"/>
    </source>
</evidence>
<proteinExistence type="predicted"/>
<evidence type="ECO:0000313" key="1">
    <source>
        <dbReference type="EMBL" id="EST47581.1"/>
    </source>
</evidence>
<dbReference type="EMBL" id="AUWU02000003">
    <property type="protein sequence ID" value="KAH0575366.1"/>
    <property type="molecule type" value="Genomic_DNA"/>
</dbReference>